<accession>K1WUW4</accession>
<feature type="region of interest" description="Disordered" evidence="4">
    <location>
        <begin position="1"/>
        <end position="39"/>
    </location>
</feature>
<dbReference type="AlphaFoldDB" id="K1WUW4"/>
<dbReference type="OMA" id="FHDVMTR"/>
<dbReference type="HOGENOM" id="CLU_061288_5_1_1"/>
<dbReference type="SUPFAM" id="SSF47473">
    <property type="entry name" value="EF-hand"/>
    <property type="match status" value="1"/>
</dbReference>
<dbReference type="Gene3D" id="1.10.238.10">
    <property type="entry name" value="EF-hand"/>
    <property type="match status" value="2"/>
</dbReference>
<evidence type="ECO:0000313" key="5">
    <source>
        <dbReference type="EMBL" id="EKD16856.1"/>
    </source>
</evidence>
<dbReference type="OrthoDB" id="26525at2759"/>
<evidence type="ECO:0000313" key="6">
    <source>
        <dbReference type="Proteomes" id="UP000006753"/>
    </source>
</evidence>
<dbReference type="PANTHER" id="PTHR23048">
    <property type="entry name" value="MYOSIN LIGHT CHAIN 1, 3"/>
    <property type="match status" value="1"/>
</dbReference>
<proteinExistence type="predicted"/>
<dbReference type="Proteomes" id="UP000006753">
    <property type="component" value="Unassembled WGS sequence"/>
</dbReference>
<sequence length="202" mass="22372">MVNITLLPSAHSSMPAKRRAAQPAETSTAKQRPSKLAKEHNITAAEELEIKEAFELFEETRKGEKEKVIPIGDVRRAMKALGVAPSPDELEEFISILDPDEEGFAVYSSFVAICALKFHNRTRTSDSHAKEVDEAFALFTSSGGEGRITLATLKRVARTLKEDVDEELMRRMILEANGGAGVAKGVEKDEFEVIMRRAGVWR</sequence>
<dbReference type="FunFam" id="1.10.238.10:FF:000003">
    <property type="entry name" value="Calmodulin A"/>
    <property type="match status" value="1"/>
</dbReference>
<evidence type="ECO:0000256" key="2">
    <source>
        <dbReference type="ARBA" id="ARBA00022737"/>
    </source>
</evidence>
<dbReference type="KEGG" id="mbe:MBM_05325"/>
<dbReference type="InParanoid" id="K1WUW4"/>
<protein>
    <recommendedName>
        <fullName evidence="1">Calmodulin</fullName>
    </recommendedName>
</protein>
<keyword evidence="6" id="KW-1185">Reference proteome</keyword>
<dbReference type="InterPro" id="IPR011992">
    <property type="entry name" value="EF-hand-dom_pair"/>
</dbReference>
<keyword evidence="2" id="KW-0677">Repeat</keyword>
<dbReference type="PANTHER" id="PTHR23048:SF59">
    <property type="entry name" value="EF-HAND SUPERFAMILY PROTEIN"/>
    <property type="match status" value="1"/>
</dbReference>
<dbReference type="InterPro" id="IPR050230">
    <property type="entry name" value="CALM/Myosin/TropC-like"/>
</dbReference>
<dbReference type="EMBL" id="JH921438">
    <property type="protein sequence ID" value="EKD16856.1"/>
    <property type="molecule type" value="Genomic_DNA"/>
</dbReference>
<gene>
    <name evidence="5" type="ORF">MBM_05325</name>
</gene>
<evidence type="ECO:0000256" key="1">
    <source>
        <dbReference type="ARBA" id="ARBA00020786"/>
    </source>
</evidence>
<dbReference type="eggNOG" id="KOG0028">
    <property type="taxonomic scope" value="Eukaryota"/>
</dbReference>
<keyword evidence="3" id="KW-0106">Calcium</keyword>
<reference evidence="5 6" key="1">
    <citation type="journal article" date="2012" name="BMC Genomics">
        <title>Sequencing the genome of Marssonina brunnea reveals fungus-poplar co-evolution.</title>
        <authorList>
            <person name="Zhu S."/>
            <person name="Cao Y.-Z."/>
            <person name="Jiang C."/>
            <person name="Tan B.-Y."/>
            <person name="Wang Z."/>
            <person name="Feng S."/>
            <person name="Zhang L."/>
            <person name="Su X.-H."/>
            <person name="Brejova B."/>
            <person name="Vinar T."/>
            <person name="Xu M."/>
            <person name="Wang M.-X."/>
            <person name="Zhang S.-G."/>
            <person name="Huang M.-R."/>
            <person name="Wu R."/>
            <person name="Zhou Y."/>
        </authorList>
    </citation>
    <scope>NUCLEOTIDE SEQUENCE [LARGE SCALE GENOMIC DNA]</scope>
    <source>
        <strain evidence="5 6">MB_m1</strain>
    </source>
</reference>
<evidence type="ECO:0000256" key="3">
    <source>
        <dbReference type="ARBA" id="ARBA00022837"/>
    </source>
</evidence>
<dbReference type="STRING" id="1072389.K1WUW4"/>
<evidence type="ECO:0000256" key="4">
    <source>
        <dbReference type="SAM" id="MobiDB-lite"/>
    </source>
</evidence>
<dbReference type="GO" id="GO:0016460">
    <property type="term" value="C:myosin II complex"/>
    <property type="evidence" value="ECO:0007669"/>
    <property type="project" value="TreeGrafter"/>
</dbReference>
<organism evidence="5 6">
    <name type="scientific">Marssonina brunnea f. sp. multigermtubi (strain MB_m1)</name>
    <name type="common">Marssonina leaf spot fungus</name>
    <dbReference type="NCBI Taxonomy" id="1072389"/>
    <lineage>
        <taxon>Eukaryota</taxon>
        <taxon>Fungi</taxon>
        <taxon>Dikarya</taxon>
        <taxon>Ascomycota</taxon>
        <taxon>Pezizomycotina</taxon>
        <taxon>Leotiomycetes</taxon>
        <taxon>Helotiales</taxon>
        <taxon>Drepanopezizaceae</taxon>
        <taxon>Drepanopeziza</taxon>
    </lineage>
</organism>
<name>K1WUW4_MARBU</name>